<dbReference type="InterPro" id="IPR011701">
    <property type="entry name" value="MFS"/>
</dbReference>
<dbReference type="PROSITE" id="PS50850">
    <property type="entry name" value="MFS"/>
    <property type="match status" value="1"/>
</dbReference>
<keyword evidence="4 6" id="KW-0472">Membrane</keyword>
<feature type="compositionally biased region" description="Polar residues" evidence="5">
    <location>
        <begin position="1"/>
        <end position="11"/>
    </location>
</feature>
<comment type="subcellular location">
    <subcellularLocation>
        <location evidence="1">Endomembrane system</location>
        <topology evidence="1">Multi-pass membrane protein</topology>
    </subcellularLocation>
</comment>
<feature type="region of interest" description="Disordered" evidence="5">
    <location>
        <begin position="73"/>
        <end position="107"/>
    </location>
</feature>
<evidence type="ECO:0000256" key="4">
    <source>
        <dbReference type="ARBA" id="ARBA00023136"/>
    </source>
</evidence>
<organism evidence="8">
    <name type="scientific">Dunaliella tertiolecta</name>
    <name type="common">Green alga</name>
    <dbReference type="NCBI Taxonomy" id="3047"/>
    <lineage>
        <taxon>Eukaryota</taxon>
        <taxon>Viridiplantae</taxon>
        <taxon>Chlorophyta</taxon>
        <taxon>core chlorophytes</taxon>
        <taxon>Chlorophyceae</taxon>
        <taxon>CS clade</taxon>
        <taxon>Chlamydomonadales</taxon>
        <taxon>Dunaliellaceae</taxon>
        <taxon>Dunaliella</taxon>
    </lineage>
</organism>
<evidence type="ECO:0000256" key="2">
    <source>
        <dbReference type="ARBA" id="ARBA00022692"/>
    </source>
</evidence>
<evidence type="ECO:0000256" key="5">
    <source>
        <dbReference type="SAM" id="MobiDB-lite"/>
    </source>
</evidence>
<feature type="transmembrane region" description="Helical" evidence="6">
    <location>
        <begin position="432"/>
        <end position="450"/>
    </location>
</feature>
<feature type="transmembrane region" description="Helical" evidence="6">
    <location>
        <begin position="121"/>
        <end position="138"/>
    </location>
</feature>
<feature type="region of interest" description="Disordered" evidence="5">
    <location>
        <begin position="1"/>
        <end position="56"/>
    </location>
</feature>
<keyword evidence="2 6" id="KW-0812">Transmembrane</keyword>
<protein>
    <recommendedName>
        <fullName evidence="7">Major facilitator superfamily (MFS) profile domain-containing protein</fullName>
    </recommendedName>
</protein>
<dbReference type="GO" id="GO:0035435">
    <property type="term" value="P:phosphate ion transmembrane transport"/>
    <property type="evidence" value="ECO:0007669"/>
    <property type="project" value="TreeGrafter"/>
</dbReference>
<feature type="transmembrane region" description="Helical" evidence="6">
    <location>
        <begin position="279"/>
        <end position="298"/>
    </location>
</feature>
<dbReference type="InterPro" id="IPR020846">
    <property type="entry name" value="MFS_dom"/>
</dbReference>
<evidence type="ECO:0000259" key="7">
    <source>
        <dbReference type="PROSITE" id="PS50850"/>
    </source>
</evidence>
<evidence type="ECO:0000256" key="3">
    <source>
        <dbReference type="ARBA" id="ARBA00022989"/>
    </source>
</evidence>
<reference evidence="8" key="1">
    <citation type="submission" date="2021-01" db="EMBL/GenBank/DDBJ databases">
        <authorList>
            <person name="Corre E."/>
            <person name="Pelletier E."/>
            <person name="Niang G."/>
            <person name="Scheremetjew M."/>
            <person name="Finn R."/>
            <person name="Kale V."/>
            <person name="Holt S."/>
            <person name="Cochrane G."/>
            <person name="Meng A."/>
            <person name="Brown T."/>
            <person name="Cohen L."/>
        </authorList>
    </citation>
    <scope>NUCLEOTIDE SEQUENCE</scope>
    <source>
        <strain evidence="8">CCMP1320</strain>
    </source>
</reference>
<dbReference type="SUPFAM" id="SSF103473">
    <property type="entry name" value="MFS general substrate transporter"/>
    <property type="match status" value="1"/>
</dbReference>
<keyword evidence="3 6" id="KW-1133">Transmembrane helix</keyword>
<dbReference type="InterPro" id="IPR051337">
    <property type="entry name" value="OPA_Antiporter"/>
</dbReference>
<feature type="compositionally biased region" description="Low complexity" evidence="5">
    <location>
        <begin position="90"/>
        <end position="107"/>
    </location>
</feature>
<gene>
    <name evidence="8" type="ORF">DTER00134_LOCUS7928</name>
</gene>
<evidence type="ECO:0000256" key="1">
    <source>
        <dbReference type="ARBA" id="ARBA00004127"/>
    </source>
</evidence>
<evidence type="ECO:0000256" key="6">
    <source>
        <dbReference type="SAM" id="Phobius"/>
    </source>
</evidence>
<dbReference type="Gene3D" id="1.20.1250.20">
    <property type="entry name" value="MFS general substrate transporter like domains"/>
    <property type="match status" value="2"/>
</dbReference>
<feature type="transmembrane region" description="Helical" evidence="6">
    <location>
        <begin position="495"/>
        <end position="514"/>
    </location>
</feature>
<feature type="transmembrane region" description="Helical" evidence="6">
    <location>
        <begin position="520"/>
        <end position="540"/>
    </location>
</feature>
<feature type="compositionally biased region" description="Polar residues" evidence="5">
    <location>
        <begin position="43"/>
        <end position="55"/>
    </location>
</feature>
<dbReference type="GO" id="GO:0016020">
    <property type="term" value="C:membrane"/>
    <property type="evidence" value="ECO:0007669"/>
    <property type="project" value="UniProtKB-ARBA"/>
</dbReference>
<accession>A0A7S3QUL9</accession>
<name>A0A7S3QUL9_DUNTE</name>
<dbReference type="InterPro" id="IPR036259">
    <property type="entry name" value="MFS_trans_sf"/>
</dbReference>
<dbReference type="Pfam" id="PF07690">
    <property type="entry name" value="MFS_1"/>
    <property type="match status" value="1"/>
</dbReference>
<feature type="transmembrane region" description="Helical" evidence="6">
    <location>
        <begin position="158"/>
        <end position="178"/>
    </location>
</feature>
<feature type="transmembrane region" description="Helical" evidence="6">
    <location>
        <begin position="250"/>
        <end position="272"/>
    </location>
</feature>
<dbReference type="PANTHER" id="PTHR43826:SF3">
    <property type="entry name" value="GLUCOSE-6-PHOSPHATE EXCHANGER SLC37A4"/>
    <property type="match status" value="1"/>
</dbReference>
<dbReference type="GO" id="GO:0012505">
    <property type="term" value="C:endomembrane system"/>
    <property type="evidence" value="ECO:0007669"/>
    <property type="project" value="UniProtKB-SubCell"/>
</dbReference>
<feature type="transmembrane region" description="Helical" evidence="6">
    <location>
        <begin position="190"/>
        <end position="221"/>
    </location>
</feature>
<sequence length="568" mass="61480">MMQLHFKSQAQCFRRPSGSVPKALGLNGRLPILPHRHRPSIPPSTASQPCFTSPSLPHPLLRSRNTIIPNASYAAGQPSEQPSDGKGHQEPAPQQPQQQQGASAQAVEQPQYSGQFIRRRLLVFIGIVIGYSSYYLTRNSLTYTAPVMVADPKLGMDITQVGAMTSIFPIAYGMSKFVSGVLGAKFSPAVLLAGGLMSTALINIAFGFGTSLAWFCFFWALNGTLQGVGGPCCARILTTWFASKERGTYWGMWNIAHNLGGFAAPLVAGGFAKSMGWQWGMWAPGIIGLIVGTFVLIACKDKPQDLGYPPVEEVKEVKSKEQIEKEKKGEKVEQPKQSIWAALVQNVLKNPFIWGMALTYFMIYVVRQGVTSWFVFYLIKAKGVEDAAQAGLRVSGLELGGLCGSLLAGKLSDYLISKSGGREGTVGKRVQVVMLYTVGIAAALVCFQAVPASMSALQWLNVFMIGFFLYGPQMLIGLCGAELVGPDSVGASEGFLGWIAYLGAANAGIPLSIIVKDYGWSAYFSTLLAACGLALVLLWPMMKLPSQVQRVARRKARMELEEKNAKQE</sequence>
<feature type="domain" description="Major facilitator superfamily (MFS) profile" evidence="7">
    <location>
        <begin position="123"/>
        <end position="546"/>
    </location>
</feature>
<feature type="transmembrane region" description="Helical" evidence="6">
    <location>
        <begin position="462"/>
        <end position="483"/>
    </location>
</feature>
<dbReference type="PANTHER" id="PTHR43826">
    <property type="entry name" value="GLUCOSE-6-PHOSPHATE EXCHANGER SLC37A4"/>
    <property type="match status" value="1"/>
</dbReference>
<feature type="transmembrane region" description="Helical" evidence="6">
    <location>
        <begin position="352"/>
        <end position="379"/>
    </location>
</feature>
<dbReference type="AlphaFoldDB" id="A0A7S3QUL9"/>
<dbReference type="EMBL" id="HBIP01013788">
    <property type="protein sequence ID" value="CAE0492855.1"/>
    <property type="molecule type" value="Transcribed_RNA"/>
</dbReference>
<proteinExistence type="predicted"/>
<dbReference type="GO" id="GO:0061513">
    <property type="term" value="F:glucose 6-phosphate:phosphate antiporter activity"/>
    <property type="evidence" value="ECO:0007669"/>
    <property type="project" value="TreeGrafter"/>
</dbReference>
<evidence type="ECO:0000313" key="8">
    <source>
        <dbReference type="EMBL" id="CAE0492855.1"/>
    </source>
</evidence>